<dbReference type="GO" id="GO:0055085">
    <property type="term" value="P:transmembrane transport"/>
    <property type="evidence" value="ECO:0007669"/>
    <property type="project" value="InterPro"/>
</dbReference>
<accession>A0A380KFD9</accession>
<comment type="subcellular location">
    <subcellularLocation>
        <location evidence="1">Cell membrane</location>
        <topology evidence="1">Multi-pass membrane protein</topology>
    </subcellularLocation>
</comment>
<dbReference type="Pfam" id="PF00324">
    <property type="entry name" value="AA_permease"/>
    <property type="match status" value="1"/>
</dbReference>
<keyword evidence="11" id="KW-1185">Reference proteome</keyword>
<dbReference type="Proteomes" id="UP000254924">
    <property type="component" value="Unassembled WGS sequence"/>
</dbReference>
<evidence type="ECO:0000256" key="5">
    <source>
        <dbReference type="ARBA" id="ARBA00022970"/>
    </source>
</evidence>
<dbReference type="PANTHER" id="PTHR43495">
    <property type="entry name" value="GABA PERMEASE"/>
    <property type="match status" value="1"/>
</dbReference>
<keyword evidence="3" id="KW-1003">Cell membrane</keyword>
<feature type="transmembrane region" description="Helical" evidence="8">
    <location>
        <begin position="94"/>
        <end position="116"/>
    </location>
</feature>
<feature type="transmembrane region" description="Helical" evidence="8">
    <location>
        <begin position="414"/>
        <end position="438"/>
    </location>
</feature>
<evidence type="ECO:0000313" key="11">
    <source>
        <dbReference type="Proteomes" id="UP000254924"/>
    </source>
</evidence>
<keyword evidence="6 8" id="KW-1133">Transmembrane helix</keyword>
<dbReference type="OrthoDB" id="9780162at2"/>
<feature type="transmembrane region" description="Helical" evidence="8">
    <location>
        <begin position="136"/>
        <end position="157"/>
    </location>
</feature>
<evidence type="ECO:0000256" key="2">
    <source>
        <dbReference type="ARBA" id="ARBA00022448"/>
    </source>
</evidence>
<keyword evidence="5" id="KW-0029">Amino-acid transport</keyword>
<gene>
    <name evidence="10" type="primary">aapA</name>
    <name evidence="10" type="ORF">NCTC12224_02387</name>
</gene>
<protein>
    <submittedName>
        <fullName evidence="10">Putative amino acid permease</fullName>
    </submittedName>
</protein>
<name>A0A380KFD9_9STRE</name>
<feature type="transmembrane region" description="Helical" evidence="8">
    <location>
        <begin position="255"/>
        <end position="275"/>
    </location>
</feature>
<feature type="transmembrane region" description="Helical" evidence="8">
    <location>
        <begin position="56"/>
        <end position="74"/>
    </location>
</feature>
<evidence type="ECO:0000256" key="4">
    <source>
        <dbReference type="ARBA" id="ARBA00022692"/>
    </source>
</evidence>
<keyword evidence="2" id="KW-0813">Transport</keyword>
<feature type="transmembrane region" description="Helical" evidence="8">
    <location>
        <begin position="355"/>
        <end position="375"/>
    </location>
</feature>
<evidence type="ECO:0000256" key="1">
    <source>
        <dbReference type="ARBA" id="ARBA00004651"/>
    </source>
</evidence>
<evidence type="ECO:0000313" key="10">
    <source>
        <dbReference type="EMBL" id="SUN63329.1"/>
    </source>
</evidence>
<dbReference type="FunFam" id="1.20.1740.10:FF:000001">
    <property type="entry name" value="Amino acid permease"/>
    <property type="match status" value="1"/>
</dbReference>
<feature type="transmembrane region" description="Helical" evidence="8">
    <location>
        <begin position="213"/>
        <end position="234"/>
    </location>
</feature>
<dbReference type="PANTHER" id="PTHR43495:SF2">
    <property type="entry name" value="D-SERINE_D-ALANINE_GLYCINE TRANSPORTER"/>
    <property type="match status" value="1"/>
</dbReference>
<evidence type="ECO:0000256" key="7">
    <source>
        <dbReference type="ARBA" id="ARBA00023136"/>
    </source>
</evidence>
<dbReference type="GO" id="GO:0006865">
    <property type="term" value="P:amino acid transport"/>
    <property type="evidence" value="ECO:0007669"/>
    <property type="project" value="UniProtKB-KW"/>
</dbReference>
<keyword evidence="4 8" id="KW-0812">Transmembrane</keyword>
<feature type="transmembrane region" description="Helical" evidence="8">
    <location>
        <begin position="381"/>
        <end position="402"/>
    </location>
</feature>
<dbReference type="InterPro" id="IPR004841">
    <property type="entry name" value="AA-permease/SLC12A_dom"/>
</dbReference>
<keyword evidence="7 8" id="KW-0472">Membrane</keyword>
<feature type="transmembrane region" description="Helical" evidence="8">
    <location>
        <begin position="169"/>
        <end position="187"/>
    </location>
</feature>
<organism evidence="10 11">
    <name type="scientific">Streptococcus hyointestinalis</name>
    <dbReference type="NCBI Taxonomy" id="1337"/>
    <lineage>
        <taxon>Bacteria</taxon>
        <taxon>Bacillati</taxon>
        <taxon>Bacillota</taxon>
        <taxon>Bacilli</taxon>
        <taxon>Lactobacillales</taxon>
        <taxon>Streptococcaceae</taxon>
        <taxon>Streptococcus</taxon>
    </lineage>
</organism>
<evidence type="ECO:0000256" key="3">
    <source>
        <dbReference type="ARBA" id="ARBA00022475"/>
    </source>
</evidence>
<evidence type="ECO:0000256" key="8">
    <source>
        <dbReference type="SAM" id="Phobius"/>
    </source>
</evidence>
<sequence>MSNKQQTTNTDTEHLENGMVRGLQNRHVQFIAIAGTIGTGLFLGAGNSIALTGPSILLVYLITGVFMFFMMRAMGEMLYQDPDQHTFINFITRYLGQGWGYFAGWSYWVSLIFLGMAEITAVAKYMQYWFPTWPSWIIQIVFLVLLASINLIAVKVFGETEFWFAMIKIIAILALIATAIIMLVTGFKTPEGPVSLNNIFHNFEWFPNGWMKFLVSFQMVFFAYQAIEFVGITVSETANPRTVLPKAIQEIPMRIVIFYVGALVAIMTIIPWRAFSGGGSSLENSPFVMVFQLAGFKWAAALINFVVLTSAASALNSTLYSTGRHLYQLANEAPTKWMNKAKINTLSRSGVPSKAIICSAIVIAASALISMIPAVKNTFTLITASSSGVYIAIYILTMIAHLKYRKSDDFMTDGYLMPAYIILNPLTIAFMLFVYAILFMQADTVVGAVGSLIWIVVFGVYSQLKFRKAT</sequence>
<evidence type="ECO:0000259" key="9">
    <source>
        <dbReference type="Pfam" id="PF00324"/>
    </source>
</evidence>
<feature type="transmembrane region" description="Helical" evidence="8">
    <location>
        <begin position="295"/>
        <end position="315"/>
    </location>
</feature>
<dbReference type="EMBL" id="UHFN01000007">
    <property type="protein sequence ID" value="SUN63329.1"/>
    <property type="molecule type" value="Genomic_DNA"/>
</dbReference>
<feature type="transmembrane region" description="Helical" evidence="8">
    <location>
        <begin position="444"/>
        <end position="464"/>
    </location>
</feature>
<proteinExistence type="predicted"/>
<reference evidence="10 11" key="1">
    <citation type="submission" date="2018-06" db="EMBL/GenBank/DDBJ databases">
        <authorList>
            <consortium name="Pathogen Informatics"/>
            <person name="Doyle S."/>
        </authorList>
    </citation>
    <scope>NUCLEOTIDE SEQUENCE [LARGE SCALE GENOMIC DNA]</scope>
    <source>
        <strain evidence="10 11">NCTC12224</strain>
    </source>
</reference>
<feature type="transmembrane region" description="Helical" evidence="8">
    <location>
        <begin position="28"/>
        <end position="50"/>
    </location>
</feature>
<dbReference type="PROSITE" id="PS00218">
    <property type="entry name" value="AMINO_ACID_PERMEASE_1"/>
    <property type="match status" value="1"/>
</dbReference>
<dbReference type="AlphaFoldDB" id="A0A380KFD9"/>
<dbReference type="InterPro" id="IPR004840">
    <property type="entry name" value="Amino_acid_permease_CS"/>
</dbReference>
<feature type="domain" description="Amino acid permease/ SLC12A" evidence="9">
    <location>
        <begin position="27"/>
        <end position="462"/>
    </location>
</feature>
<dbReference type="GO" id="GO:0005886">
    <property type="term" value="C:plasma membrane"/>
    <property type="evidence" value="ECO:0007669"/>
    <property type="project" value="UniProtKB-SubCell"/>
</dbReference>
<dbReference type="Gene3D" id="1.20.1740.10">
    <property type="entry name" value="Amino acid/polyamine transporter I"/>
    <property type="match status" value="1"/>
</dbReference>
<dbReference type="PIRSF" id="PIRSF006060">
    <property type="entry name" value="AA_transporter"/>
    <property type="match status" value="1"/>
</dbReference>
<evidence type="ECO:0000256" key="6">
    <source>
        <dbReference type="ARBA" id="ARBA00022989"/>
    </source>
</evidence>